<feature type="transmembrane region" description="Helical" evidence="2">
    <location>
        <begin position="20"/>
        <end position="37"/>
    </location>
</feature>
<keyword evidence="2" id="KW-1133">Transmembrane helix</keyword>
<dbReference type="Pfam" id="PF20152">
    <property type="entry name" value="DUF6534"/>
    <property type="match status" value="1"/>
</dbReference>
<feature type="compositionally biased region" description="Polar residues" evidence="1">
    <location>
        <begin position="291"/>
        <end position="307"/>
    </location>
</feature>
<sequence>MPVDQGFIRNLGRDLVLAAYLNWGLMGILAIQIYAYYIAFPKDRLLAKILVYTVFLFELVQTGIVSHDVYAALASSIGVEDPLSMVNDIYNHWFTIPVAGGFTGGIGQLFFAYRIWMMTQSSAAAALQITSKSPSKGPPVIIATLAVASLVSALIAAATFFRAKTFSLLLNQEDVGAFESLASIGVWNGIGAICDIVIALSMPYYLMRHGTGLPTTHVMVVKLVRLIIETGILTAIVAILHLCLYFGNDSAFIIPGLTVSKVYANTMLVLLNNRMEIVAGRRRTQEESHDSLNSPTAFRNPATSSRQRSTIMVSNDRLTFRLNDIPPLPKPALLSKTGSRDREIDSISSKSAIVYVHKTSVQVVC</sequence>
<feature type="region of interest" description="Disordered" evidence="1">
    <location>
        <begin position="282"/>
        <end position="307"/>
    </location>
</feature>
<keyword evidence="2" id="KW-0472">Membrane</keyword>
<gene>
    <name evidence="4" type="ORF">BDN70DRAFT_402919</name>
</gene>
<evidence type="ECO:0000313" key="4">
    <source>
        <dbReference type="EMBL" id="KAF9482715.1"/>
    </source>
</evidence>
<dbReference type="EMBL" id="MU155162">
    <property type="protein sequence ID" value="KAF9482715.1"/>
    <property type="molecule type" value="Genomic_DNA"/>
</dbReference>
<proteinExistence type="predicted"/>
<dbReference type="OrthoDB" id="2536347at2759"/>
<comment type="caution">
    <text evidence="4">The sequence shown here is derived from an EMBL/GenBank/DDBJ whole genome shotgun (WGS) entry which is preliminary data.</text>
</comment>
<dbReference type="PANTHER" id="PTHR40465">
    <property type="entry name" value="CHROMOSOME 1, WHOLE GENOME SHOTGUN SEQUENCE"/>
    <property type="match status" value="1"/>
</dbReference>
<dbReference type="InterPro" id="IPR045339">
    <property type="entry name" value="DUF6534"/>
</dbReference>
<dbReference type="PANTHER" id="PTHR40465:SF1">
    <property type="entry name" value="DUF6534 DOMAIN-CONTAINING PROTEIN"/>
    <property type="match status" value="1"/>
</dbReference>
<feature type="transmembrane region" description="Helical" evidence="2">
    <location>
        <begin position="253"/>
        <end position="273"/>
    </location>
</feature>
<feature type="transmembrane region" description="Helical" evidence="2">
    <location>
        <begin position="93"/>
        <end position="116"/>
    </location>
</feature>
<keyword evidence="5" id="KW-1185">Reference proteome</keyword>
<accession>A0A9P5Z9M3</accession>
<evidence type="ECO:0000259" key="3">
    <source>
        <dbReference type="Pfam" id="PF20152"/>
    </source>
</evidence>
<dbReference type="Proteomes" id="UP000807469">
    <property type="component" value="Unassembled WGS sequence"/>
</dbReference>
<keyword evidence="2" id="KW-0812">Transmembrane</keyword>
<organism evidence="4 5">
    <name type="scientific">Pholiota conissans</name>
    <dbReference type="NCBI Taxonomy" id="109636"/>
    <lineage>
        <taxon>Eukaryota</taxon>
        <taxon>Fungi</taxon>
        <taxon>Dikarya</taxon>
        <taxon>Basidiomycota</taxon>
        <taxon>Agaricomycotina</taxon>
        <taxon>Agaricomycetes</taxon>
        <taxon>Agaricomycetidae</taxon>
        <taxon>Agaricales</taxon>
        <taxon>Agaricineae</taxon>
        <taxon>Strophariaceae</taxon>
        <taxon>Pholiota</taxon>
    </lineage>
</organism>
<feature type="transmembrane region" description="Helical" evidence="2">
    <location>
        <begin position="49"/>
        <end position="73"/>
    </location>
</feature>
<name>A0A9P5Z9M3_9AGAR</name>
<reference evidence="4" key="1">
    <citation type="submission" date="2020-11" db="EMBL/GenBank/DDBJ databases">
        <authorList>
            <consortium name="DOE Joint Genome Institute"/>
            <person name="Ahrendt S."/>
            <person name="Riley R."/>
            <person name="Andreopoulos W."/>
            <person name="Labutti K."/>
            <person name="Pangilinan J."/>
            <person name="Ruiz-Duenas F.J."/>
            <person name="Barrasa J.M."/>
            <person name="Sanchez-Garcia M."/>
            <person name="Camarero S."/>
            <person name="Miyauchi S."/>
            <person name="Serrano A."/>
            <person name="Linde D."/>
            <person name="Babiker R."/>
            <person name="Drula E."/>
            <person name="Ayuso-Fernandez I."/>
            <person name="Pacheco R."/>
            <person name="Padilla G."/>
            <person name="Ferreira P."/>
            <person name="Barriuso J."/>
            <person name="Kellner H."/>
            <person name="Castanera R."/>
            <person name="Alfaro M."/>
            <person name="Ramirez L."/>
            <person name="Pisabarro A.G."/>
            <person name="Kuo A."/>
            <person name="Tritt A."/>
            <person name="Lipzen A."/>
            <person name="He G."/>
            <person name="Yan M."/>
            <person name="Ng V."/>
            <person name="Cullen D."/>
            <person name="Martin F."/>
            <person name="Rosso M.-N."/>
            <person name="Henrissat B."/>
            <person name="Hibbett D."/>
            <person name="Martinez A.T."/>
            <person name="Grigoriev I.V."/>
        </authorList>
    </citation>
    <scope>NUCLEOTIDE SEQUENCE</scope>
    <source>
        <strain evidence="4">CIRM-BRFM 674</strain>
    </source>
</reference>
<feature type="transmembrane region" description="Helical" evidence="2">
    <location>
        <begin position="181"/>
        <end position="206"/>
    </location>
</feature>
<protein>
    <recommendedName>
        <fullName evidence="3">DUF6534 domain-containing protein</fullName>
    </recommendedName>
</protein>
<dbReference type="AlphaFoldDB" id="A0A9P5Z9M3"/>
<feature type="transmembrane region" description="Helical" evidence="2">
    <location>
        <begin position="137"/>
        <end position="161"/>
    </location>
</feature>
<evidence type="ECO:0000313" key="5">
    <source>
        <dbReference type="Proteomes" id="UP000807469"/>
    </source>
</evidence>
<evidence type="ECO:0000256" key="2">
    <source>
        <dbReference type="SAM" id="Phobius"/>
    </source>
</evidence>
<feature type="domain" description="DUF6534" evidence="3">
    <location>
        <begin position="192"/>
        <end position="275"/>
    </location>
</feature>
<evidence type="ECO:0000256" key="1">
    <source>
        <dbReference type="SAM" id="MobiDB-lite"/>
    </source>
</evidence>
<feature type="transmembrane region" description="Helical" evidence="2">
    <location>
        <begin position="226"/>
        <end position="247"/>
    </location>
</feature>